<evidence type="ECO:0000256" key="1">
    <source>
        <dbReference type="ARBA" id="ARBA00009296"/>
    </source>
</evidence>
<dbReference type="AlphaFoldDB" id="A0AAV5E5C6"/>
<sequence>MVSGKCRTTGIDAAEPDPRSGGCGAADETVGGQRTKRRAAVESLPFKLTPIAKGWEVEGLTAGEPNQAWRQASTEARGAPEDKKIRATENGRDTVAAAREGRRPSAMTLSLSTSFLPAPAAARATTRTLRSVVPSQGMRCSMRKKGLHPQIYEDAKVYCNGELVLVTGGTKPEYTVDVWSGNHPYYVGDTSALVVMDSQIEKFRKKYGHIKEYWPEDQWREMHPNGDPEFEPED</sequence>
<feature type="region of interest" description="Disordered" evidence="6">
    <location>
        <begin position="1"/>
        <end position="37"/>
    </location>
</feature>
<dbReference type="GO" id="GO:0005840">
    <property type="term" value="C:ribosome"/>
    <property type="evidence" value="ECO:0007669"/>
    <property type="project" value="UniProtKB-KW"/>
</dbReference>
<comment type="caution">
    <text evidence="7">The sequence shown here is derived from an EMBL/GenBank/DDBJ whole genome shotgun (WGS) entry which is preliminary data.</text>
</comment>
<dbReference type="PANTHER" id="PTHR33280:SF1">
    <property type="entry name" value="LARGE RIBOSOMAL SUBUNIT PROTEIN BL31C"/>
    <property type="match status" value="1"/>
</dbReference>
<dbReference type="NCBIfam" id="TIGR00105">
    <property type="entry name" value="L31"/>
    <property type="match status" value="1"/>
</dbReference>
<dbReference type="Proteomes" id="UP001054889">
    <property type="component" value="Unassembled WGS sequence"/>
</dbReference>
<reference evidence="7" key="1">
    <citation type="journal article" date="2018" name="DNA Res.">
        <title>Multiple hybrid de novo genome assembly of finger millet, an orphan allotetraploid crop.</title>
        <authorList>
            <person name="Hatakeyama M."/>
            <person name="Aluri S."/>
            <person name="Balachadran M.T."/>
            <person name="Sivarajan S.R."/>
            <person name="Patrignani A."/>
            <person name="Gruter S."/>
            <person name="Poveda L."/>
            <person name="Shimizu-Inatsugi R."/>
            <person name="Baeten J."/>
            <person name="Francoijs K.J."/>
            <person name="Nataraja K.N."/>
            <person name="Reddy Y.A.N."/>
            <person name="Phadnis S."/>
            <person name="Ravikumar R.L."/>
            <person name="Schlapbach R."/>
            <person name="Sreeman S.M."/>
            <person name="Shimizu K.K."/>
        </authorList>
    </citation>
    <scope>NUCLEOTIDE SEQUENCE</scope>
</reference>
<keyword evidence="2" id="KW-0689">Ribosomal protein</keyword>
<dbReference type="Pfam" id="PF01197">
    <property type="entry name" value="Ribosomal_L31"/>
    <property type="match status" value="1"/>
</dbReference>
<evidence type="ECO:0000256" key="6">
    <source>
        <dbReference type="SAM" id="MobiDB-lite"/>
    </source>
</evidence>
<organism evidence="7 8">
    <name type="scientific">Eleusine coracana subsp. coracana</name>
    <dbReference type="NCBI Taxonomy" id="191504"/>
    <lineage>
        <taxon>Eukaryota</taxon>
        <taxon>Viridiplantae</taxon>
        <taxon>Streptophyta</taxon>
        <taxon>Embryophyta</taxon>
        <taxon>Tracheophyta</taxon>
        <taxon>Spermatophyta</taxon>
        <taxon>Magnoliopsida</taxon>
        <taxon>Liliopsida</taxon>
        <taxon>Poales</taxon>
        <taxon>Poaceae</taxon>
        <taxon>PACMAD clade</taxon>
        <taxon>Chloridoideae</taxon>
        <taxon>Cynodonteae</taxon>
        <taxon>Eleusininae</taxon>
        <taxon>Eleusine</taxon>
    </lineage>
</organism>
<comment type="similarity">
    <text evidence="1">Belongs to the bacterial ribosomal protein bL31 family. Type A subfamily.</text>
</comment>
<keyword evidence="3" id="KW-0687">Ribonucleoprotein</keyword>
<dbReference type="SUPFAM" id="SSF143800">
    <property type="entry name" value="L28p-like"/>
    <property type="match status" value="1"/>
</dbReference>
<evidence type="ECO:0000256" key="4">
    <source>
        <dbReference type="ARBA" id="ARBA00035270"/>
    </source>
</evidence>
<dbReference type="PRINTS" id="PR01249">
    <property type="entry name" value="RIBOSOMALL31"/>
</dbReference>
<dbReference type="Gene3D" id="4.10.830.30">
    <property type="entry name" value="Ribosomal protein L31"/>
    <property type="match status" value="1"/>
</dbReference>
<dbReference type="GO" id="GO:0003735">
    <property type="term" value="F:structural constituent of ribosome"/>
    <property type="evidence" value="ECO:0007669"/>
    <property type="project" value="InterPro"/>
</dbReference>
<proteinExistence type="inferred from homology"/>
<evidence type="ECO:0000256" key="5">
    <source>
        <dbReference type="ARBA" id="ARBA00035529"/>
    </source>
</evidence>
<dbReference type="GO" id="GO:1990904">
    <property type="term" value="C:ribonucleoprotein complex"/>
    <property type="evidence" value="ECO:0007669"/>
    <property type="project" value="UniProtKB-KW"/>
</dbReference>
<dbReference type="InterPro" id="IPR034704">
    <property type="entry name" value="Ribosomal_bL28/bL31-like_sf"/>
</dbReference>
<dbReference type="EMBL" id="BQKI01000073">
    <property type="protein sequence ID" value="GJN18294.1"/>
    <property type="molecule type" value="Genomic_DNA"/>
</dbReference>
<reference evidence="7" key="2">
    <citation type="submission" date="2021-12" db="EMBL/GenBank/DDBJ databases">
        <title>Resequencing data analysis of finger millet.</title>
        <authorList>
            <person name="Hatakeyama M."/>
            <person name="Aluri S."/>
            <person name="Balachadran M.T."/>
            <person name="Sivarajan S.R."/>
            <person name="Poveda L."/>
            <person name="Shimizu-Inatsugi R."/>
            <person name="Schlapbach R."/>
            <person name="Sreeman S.M."/>
            <person name="Shimizu K.K."/>
        </authorList>
    </citation>
    <scope>NUCLEOTIDE SEQUENCE</scope>
</reference>
<gene>
    <name evidence="7" type="primary">gb05440</name>
    <name evidence="7" type="ORF">PR202_gb05440</name>
</gene>
<dbReference type="PANTHER" id="PTHR33280">
    <property type="entry name" value="50S RIBOSOMAL PROTEIN L31, CHLOROPLASTIC"/>
    <property type="match status" value="1"/>
</dbReference>
<evidence type="ECO:0000313" key="8">
    <source>
        <dbReference type="Proteomes" id="UP001054889"/>
    </source>
</evidence>
<name>A0AAV5E5C6_ELECO</name>
<protein>
    <recommendedName>
        <fullName evidence="4">Large ribosomal subunit protein bL31c</fullName>
    </recommendedName>
    <alternativeName>
        <fullName evidence="5">50S ribosomal protein L31, chloroplastic</fullName>
    </alternativeName>
</protein>
<evidence type="ECO:0000313" key="7">
    <source>
        <dbReference type="EMBL" id="GJN18294.1"/>
    </source>
</evidence>
<keyword evidence="8" id="KW-1185">Reference proteome</keyword>
<dbReference type="InterPro" id="IPR042105">
    <property type="entry name" value="Ribosomal_bL31_sf"/>
</dbReference>
<evidence type="ECO:0000256" key="2">
    <source>
        <dbReference type="ARBA" id="ARBA00022980"/>
    </source>
</evidence>
<evidence type="ECO:0000256" key="3">
    <source>
        <dbReference type="ARBA" id="ARBA00023274"/>
    </source>
</evidence>
<dbReference type="GO" id="GO:0006412">
    <property type="term" value="P:translation"/>
    <property type="evidence" value="ECO:0007669"/>
    <property type="project" value="InterPro"/>
</dbReference>
<accession>A0AAV5E5C6</accession>
<dbReference type="InterPro" id="IPR002150">
    <property type="entry name" value="Ribosomal_bL31"/>
</dbReference>